<protein>
    <submittedName>
        <fullName evidence="1">Ferredoxin</fullName>
    </submittedName>
</protein>
<reference evidence="1 2" key="1">
    <citation type="submission" date="2020-01" db="EMBL/GenBank/DDBJ databases">
        <title>Genome sequencing of strain KACC 21265.</title>
        <authorList>
            <person name="Heo J."/>
            <person name="Kim S.-J."/>
            <person name="Kim J.-S."/>
            <person name="Hong S.-B."/>
            <person name="Kwon S.-W."/>
        </authorList>
    </citation>
    <scope>NUCLEOTIDE SEQUENCE [LARGE SCALE GENOMIC DNA]</scope>
    <source>
        <strain evidence="1 2">KACC 21265</strain>
    </source>
</reference>
<gene>
    <name evidence="1" type="ORF">GT347_11655</name>
</gene>
<dbReference type="KEGG" id="xyk:GT347_11655"/>
<evidence type="ECO:0000313" key="1">
    <source>
        <dbReference type="EMBL" id="QHI98594.1"/>
    </source>
</evidence>
<proteinExistence type="predicted"/>
<dbReference type="AlphaFoldDB" id="A0A857J3T7"/>
<organism evidence="1 2">
    <name type="scientific">Xylophilus rhododendri</name>
    <dbReference type="NCBI Taxonomy" id="2697032"/>
    <lineage>
        <taxon>Bacteria</taxon>
        <taxon>Pseudomonadati</taxon>
        <taxon>Pseudomonadota</taxon>
        <taxon>Betaproteobacteria</taxon>
        <taxon>Burkholderiales</taxon>
        <taxon>Xylophilus</taxon>
    </lineage>
</organism>
<keyword evidence="2" id="KW-1185">Reference proteome</keyword>
<sequence>MYLVLTSKPGQFRTEMGEGLAAVQSYDYVFCGRVKARFVIAELTGALATTRVKVIDESGEPSVNSVPAKFLERFDTVEAALRELHHLTSFGSIDTALIRV</sequence>
<dbReference type="EMBL" id="CP047650">
    <property type="protein sequence ID" value="QHI98594.1"/>
    <property type="molecule type" value="Genomic_DNA"/>
</dbReference>
<evidence type="ECO:0000313" key="2">
    <source>
        <dbReference type="Proteomes" id="UP000464787"/>
    </source>
</evidence>
<dbReference type="RefSeq" id="WP_160552111.1">
    <property type="nucleotide sequence ID" value="NZ_CP047650.1"/>
</dbReference>
<dbReference type="Proteomes" id="UP000464787">
    <property type="component" value="Chromosome"/>
</dbReference>
<accession>A0A857J3T7</accession>
<name>A0A857J3T7_9BURK</name>